<sequence>MYVVQYPILACVLTCSLGDIGGIRPDYCDKGYFGIFCRDECHYPYYGKLCIKECHCIKELCSFTDGCLAVDNCPDGYTGKLCTATCAYPYYGQACQKRCLCAKDRCHFATGCETTKSIDLVRAGPYRLADPPVIPGEQITSSRLYKVSETKTTTKLDRNATVIPLVIPEENVITTVSYNVSKIKTKGKFFKDKIDTSCFQKKNHN</sequence>
<gene>
    <name evidence="3" type="primary">LOC111101282</name>
</gene>
<dbReference type="PANTHER" id="PTHR24043">
    <property type="entry name" value="SCAVENGER RECEPTOR CLASS F"/>
    <property type="match status" value="1"/>
</dbReference>
<keyword evidence="1" id="KW-0245">EGF-like domain</keyword>
<dbReference type="Proteomes" id="UP000694844">
    <property type="component" value="Chromosome 6"/>
</dbReference>
<dbReference type="KEGG" id="cvn:111101282"/>
<evidence type="ECO:0000313" key="3">
    <source>
        <dbReference type="RefSeq" id="XP_022289431.1"/>
    </source>
</evidence>
<dbReference type="GO" id="GO:0005044">
    <property type="term" value="F:scavenger receptor activity"/>
    <property type="evidence" value="ECO:0007669"/>
    <property type="project" value="InterPro"/>
</dbReference>
<keyword evidence="2" id="KW-1185">Reference proteome</keyword>
<proteinExistence type="predicted"/>
<name>A0A8B8AD81_CRAVI</name>
<dbReference type="AlphaFoldDB" id="A0A8B8AD81"/>
<dbReference type="InterPro" id="IPR042635">
    <property type="entry name" value="MEGF10/SREC1/2-like"/>
</dbReference>
<organism evidence="2 3">
    <name type="scientific">Crassostrea virginica</name>
    <name type="common">Eastern oyster</name>
    <dbReference type="NCBI Taxonomy" id="6565"/>
    <lineage>
        <taxon>Eukaryota</taxon>
        <taxon>Metazoa</taxon>
        <taxon>Spiralia</taxon>
        <taxon>Lophotrochozoa</taxon>
        <taxon>Mollusca</taxon>
        <taxon>Bivalvia</taxon>
        <taxon>Autobranchia</taxon>
        <taxon>Pteriomorphia</taxon>
        <taxon>Ostreida</taxon>
        <taxon>Ostreoidea</taxon>
        <taxon>Ostreidae</taxon>
        <taxon>Crassostrea</taxon>
    </lineage>
</organism>
<dbReference type="GeneID" id="111101282"/>
<evidence type="ECO:0000256" key="1">
    <source>
        <dbReference type="ARBA" id="ARBA00022536"/>
    </source>
</evidence>
<evidence type="ECO:0000313" key="2">
    <source>
        <dbReference type="Proteomes" id="UP000694844"/>
    </source>
</evidence>
<protein>
    <submittedName>
        <fullName evidence="3">Multiple epidermal growth factor-like domains protein 6</fullName>
    </submittedName>
</protein>
<dbReference type="Gene3D" id="2.170.300.10">
    <property type="entry name" value="Tie2 ligand-binding domain superfamily"/>
    <property type="match status" value="1"/>
</dbReference>
<dbReference type="PANTHER" id="PTHR24043:SF8">
    <property type="entry name" value="EGF-LIKE DOMAIN-CONTAINING PROTEIN"/>
    <property type="match status" value="1"/>
</dbReference>
<accession>A0A8B8AD81</accession>
<dbReference type="RefSeq" id="XP_022289431.1">
    <property type="nucleotide sequence ID" value="XM_022433723.1"/>
</dbReference>
<reference evidence="3" key="1">
    <citation type="submission" date="2025-08" db="UniProtKB">
        <authorList>
            <consortium name="RefSeq"/>
        </authorList>
    </citation>
    <scope>IDENTIFICATION</scope>
    <source>
        <tissue evidence="3">Whole sample</tissue>
    </source>
</reference>